<evidence type="ECO:0000256" key="3">
    <source>
        <dbReference type="ARBA" id="ARBA00022475"/>
    </source>
</evidence>
<dbReference type="EMBL" id="CP008874">
    <property type="protein sequence ID" value="AKH97028.1"/>
    <property type="molecule type" value="Genomic_DNA"/>
</dbReference>
<keyword evidence="9" id="KW-1185">Reference proteome</keyword>
<evidence type="ECO:0000313" key="8">
    <source>
        <dbReference type="EMBL" id="AKH97028.1"/>
    </source>
</evidence>
<keyword evidence="4 7" id="KW-0812">Transmembrane</keyword>
<dbReference type="RefSeq" id="WP_050047837.1">
    <property type="nucleotide sequence ID" value="NZ_CP008874.1"/>
</dbReference>
<proteinExistence type="inferred from homology"/>
<feature type="transmembrane region" description="Helical" evidence="7">
    <location>
        <begin position="276"/>
        <end position="296"/>
    </location>
</feature>
<keyword evidence="5 7" id="KW-1133">Transmembrane helix</keyword>
<dbReference type="GO" id="GO:0005886">
    <property type="term" value="C:plasma membrane"/>
    <property type="evidence" value="ECO:0007669"/>
    <property type="project" value="UniProtKB-SubCell"/>
</dbReference>
<feature type="transmembrane region" description="Helical" evidence="7">
    <location>
        <begin position="346"/>
        <end position="367"/>
    </location>
</feature>
<feature type="transmembrane region" description="Helical" evidence="7">
    <location>
        <begin position="137"/>
        <end position="155"/>
    </location>
</feature>
<dbReference type="Proteomes" id="UP000069906">
    <property type="component" value="Chromosome"/>
</dbReference>
<evidence type="ECO:0000313" key="9">
    <source>
        <dbReference type="Proteomes" id="UP000069906"/>
    </source>
</evidence>
<keyword evidence="6 7" id="KW-0472">Membrane</keyword>
<dbReference type="Pfam" id="PF03916">
    <property type="entry name" value="NrfD"/>
    <property type="match status" value="1"/>
</dbReference>
<dbReference type="GeneID" id="25158722"/>
<organism evidence="8 9">
    <name type="scientific">Halanaeroarchaeum sulfurireducens</name>
    <dbReference type="NCBI Taxonomy" id="1604004"/>
    <lineage>
        <taxon>Archaea</taxon>
        <taxon>Methanobacteriati</taxon>
        <taxon>Methanobacteriota</taxon>
        <taxon>Stenosarchaea group</taxon>
        <taxon>Halobacteria</taxon>
        <taxon>Halobacteriales</taxon>
        <taxon>Halobacteriaceae</taxon>
        <taxon>Halanaeroarchaeum</taxon>
    </lineage>
</organism>
<feature type="transmembrane region" description="Helical" evidence="7">
    <location>
        <begin position="316"/>
        <end position="334"/>
    </location>
</feature>
<sequence length="421" mass="45989">MATTDRRPVTSGIENRTIRIVWYALLVGVLIAGAYATYLRVVGGIATTNLTSITPWGAWVAFYIYFAGLSAGAFLLSTLSSVFGMERLRAIQREALLAAIVAMVAALLFIWIDLGRMERLFNPFLHRQITSPLSWEVHAYVIYMGILLAGLYFSMRADLVRVAERASGIRAVVARVFTLGRTDLSEAAIAADRVWQKRVSIVGIPLAVFLVLGGEGVLFAVAKARPYWNSGLFPVIFVVSAIVAGTALVLTVYVLRRTLFAGPPVDVDIVDRLAQILLAFVLVDVAFTAIDALIALTTLEQLHVGTWLLLATGDMAWSFWVFMVGLGWVVPAILTSRRTWRRRPWLMVIAGLSVVVGIVGVRFNIVVPPLVLPVMELLPQGEYFPSLVEWGTSAGIIAFGLLVYTIGAELLPLTPLEGDSK</sequence>
<evidence type="ECO:0000256" key="2">
    <source>
        <dbReference type="ARBA" id="ARBA00008929"/>
    </source>
</evidence>
<dbReference type="OrthoDB" id="200631at2157"/>
<accession>A0A0F7PCE0</accession>
<evidence type="ECO:0000256" key="5">
    <source>
        <dbReference type="ARBA" id="ARBA00022989"/>
    </source>
</evidence>
<comment type="similarity">
    <text evidence="2">Belongs to the NrfD family.</text>
</comment>
<dbReference type="PANTHER" id="PTHR34856:SF2">
    <property type="entry name" value="PROTEIN NRFD"/>
    <property type="match status" value="1"/>
</dbReference>
<gene>
    <name evidence="8" type="ORF">HLASF_0529</name>
</gene>
<evidence type="ECO:0000256" key="7">
    <source>
        <dbReference type="SAM" id="Phobius"/>
    </source>
</evidence>
<dbReference type="InterPro" id="IPR005614">
    <property type="entry name" value="NrfD-like"/>
</dbReference>
<dbReference type="AlphaFoldDB" id="A0A0F7PCE0"/>
<protein>
    <submittedName>
        <fullName evidence="8">Molybdopterin oxidoreductase, membrane subunit</fullName>
    </submittedName>
</protein>
<keyword evidence="3" id="KW-1003">Cell membrane</keyword>
<reference evidence="8 9" key="1">
    <citation type="journal article" date="2015" name="ISME J.">
        <title>Elemental sulfur and acetate can support life of a novel strictly anaerobic haloarchaeon.</title>
        <authorList>
            <person name="Sorokin D.Y."/>
            <person name="Kublanov I.V."/>
            <person name="Gavrilov S.N."/>
            <person name="Rojo D."/>
            <person name="Roman P."/>
            <person name="Golyshin P.N."/>
            <person name="Slepak V.Z."/>
            <person name="Smedile F."/>
            <person name="Ferrer M."/>
            <person name="Messina E."/>
            <person name="La Cono V."/>
            <person name="Yakimov M.M."/>
        </authorList>
    </citation>
    <scope>NUCLEOTIDE SEQUENCE [LARGE SCALE GENOMIC DNA]</scope>
    <source>
        <strain evidence="8 9">HSR2</strain>
    </source>
</reference>
<evidence type="ECO:0000256" key="1">
    <source>
        <dbReference type="ARBA" id="ARBA00004651"/>
    </source>
</evidence>
<feature type="transmembrane region" description="Helical" evidence="7">
    <location>
        <begin position="95"/>
        <end position="117"/>
    </location>
</feature>
<evidence type="ECO:0000256" key="4">
    <source>
        <dbReference type="ARBA" id="ARBA00022692"/>
    </source>
</evidence>
<feature type="transmembrane region" description="Helical" evidence="7">
    <location>
        <begin position="58"/>
        <end position="83"/>
    </location>
</feature>
<dbReference type="KEGG" id="hsu:HLASF_0529"/>
<dbReference type="PANTHER" id="PTHR34856">
    <property type="entry name" value="PROTEIN NRFD"/>
    <property type="match status" value="1"/>
</dbReference>
<feature type="transmembrane region" description="Helical" evidence="7">
    <location>
        <begin position="387"/>
        <end position="411"/>
    </location>
</feature>
<comment type="subcellular location">
    <subcellularLocation>
        <location evidence="1">Cell membrane</location>
        <topology evidence="1">Multi-pass membrane protein</topology>
    </subcellularLocation>
</comment>
<feature type="transmembrane region" description="Helical" evidence="7">
    <location>
        <begin position="20"/>
        <end position="38"/>
    </location>
</feature>
<feature type="transmembrane region" description="Helical" evidence="7">
    <location>
        <begin position="199"/>
        <end position="220"/>
    </location>
</feature>
<name>A0A0F7PCE0_9EURY</name>
<dbReference type="HOGENOM" id="CLU_045348_3_2_2"/>
<dbReference type="Gene3D" id="1.20.1630.10">
    <property type="entry name" value="Formate dehydrogenase/DMSO reductase domain"/>
    <property type="match status" value="1"/>
</dbReference>
<dbReference type="InterPro" id="IPR052049">
    <property type="entry name" value="Electron_transfer_protein"/>
</dbReference>
<evidence type="ECO:0000256" key="6">
    <source>
        <dbReference type="ARBA" id="ARBA00023136"/>
    </source>
</evidence>
<feature type="transmembrane region" description="Helical" evidence="7">
    <location>
        <begin position="232"/>
        <end position="255"/>
    </location>
</feature>